<dbReference type="Proteomes" id="UP000265520">
    <property type="component" value="Unassembled WGS sequence"/>
</dbReference>
<evidence type="ECO:0000313" key="2">
    <source>
        <dbReference type="Proteomes" id="UP000265520"/>
    </source>
</evidence>
<reference evidence="1 2" key="1">
    <citation type="journal article" date="2018" name="Front. Plant Sci.">
        <title>Red Clover (Trifolium pratense) and Zigzag Clover (T. medium) - A Picture of Genomic Similarities and Differences.</title>
        <authorList>
            <person name="Dluhosova J."/>
            <person name="Istvanek J."/>
            <person name="Nedelnik J."/>
            <person name="Repkova J."/>
        </authorList>
    </citation>
    <scope>NUCLEOTIDE SEQUENCE [LARGE SCALE GENOMIC DNA]</scope>
    <source>
        <strain evidence="2">cv. 10/8</strain>
        <tissue evidence="1">Leaf</tissue>
    </source>
</reference>
<organism evidence="1 2">
    <name type="scientific">Trifolium medium</name>
    <dbReference type="NCBI Taxonomy" id="97028"/>
    <lineage>
        <taxon>Eukaryota</taxon>
        <taxon>Viridiplantae</taxon>
        <taxon>Streptophyta</taxon>
        <taxon>Embryophyta</taxon>
        <taxon>Tracheophyta</taxon>
        <taxon>Spermatophyta</taxon>
        <taxon>Magnoliopsida</taxon>
        <taxon>eudicotyledons</taxon>
        <taxon>Gunneridae</taxon>
        <taxon>Pentapetalae</taxon>
        <taxon>rosids</taxon>
        <taxon>fabids</taxon>
        <taxon>Fabales</taxon>
        <taxon>Fabaceae</taxon>
        <taxon>Papilionoideae</taxon>
        <taxon>50 kb inversion clade</taxon>
        <taxon>NPAAA clade</taxon>
        <taxon>Hologalegina</taxon>
        <taxon>IRL clade</taxon>
        <taxon>Trifolieae</taxon>
        <taxon>Trifolium</taxon>
    </lineage>
</organism>
<accession>A0A392NV85</accession>
<keyword evidence="1" id="KW-0808">Transferase</keyword>
<comment type="caution">
    <text evidence="1">The sequence shown here is derived from an EMBL/GenBank/DDBJ whole genome shotgun (WGS) entry which is preliminary data.</text>
</comment>
<keyword evidence="1" id="KW-0723">Serine/threonine-protein kinase</keyword>
<dbReference type="GO" id="GO:0004674">
    <property type="term" value="F:protein serine/threonine kinase activity"/>
    <property type="evidence" value="ECO:0007669"/>
    <property type="project" value="UniProtKB-KW"/>
</dbReference>
<sequence length="111" mass="12357">MRGGVGSWSGEESSNRELLGIIEAATITKEDDSWKYGNGGVYTVSSHYLYLYAKFLPPTSLTTASIESIRQIWRSWAPSKVVVFSWQALLDRLPSKANLLYRGVIRGEAEA</sequence>
<proteinExistence type="predicted"/>
<dbReference type="AlphaFoldDB" id="A0A392NV85"/>
<evidence type="ECO:0000313" key="1">
    <source>
        <dbReference type="EMBL" id="MCI03120.1"/>
    </source>
</evidence>
<name>A0A392NV85_9FABA</name>
<protein>
    <submittedName>
        <fullName evidence="1">Serine/threonine protein kinase ATM</fullName>
    </submittedName>
</protein>
<dbReference type="EMBL" id="LXQA010051245">
    <property type="protein sequence ID" value="MCI03120.1"/>
    <property type="molecule type" value="Genomic_DNA"/>
</dbReference>
<keyword evidence="1" id="KW-0418">Kinase</keyword>
<feature type="non-terminal residue" evidence="1">
    <location>
        <position position="111"/>
    </location>
</feature>
<keyword evidence="2" id="KW-1185">Reference proteome</keyword>